<dbReference type="Gene3D" id="3.40.720.10">
    <property type="entry name" value="Alkaline Phosphatase, subunit A"/>
    <property type="match status" value="1"/>
</dbReference>
<evidence type="ECO:0000313" key="7">
    <source>
        <dbReference type="Proteomes" id="UP000216991"/>
    </source>
</evidence>
<reference evidence="6 7" key="1">
    <citation type="submission" date="2017-07" db="EMBL/GenBank/DDBJ databases">
        <title>Sandarakinorhabdus cyanobacteriorum sp. nov., a novel bacterium isolated from cyanobacterial aggregates in a eutrophic lake.</title>
        <authorList>
            <person name="Cai H."/>
        </authorList>
    </citation>
    <scope>NUCLEOTIDE SEQUENCE [LARGE SCALE GENOMIC DNA]</scope>
    <source>
        <strain evidence="6 7">TH057</strain>
    </source>
</reference>
<evidence type="ECO:0000256" key="2">
    <source>
        <dbReference type="ARBA" id="ARBA00022729"/>
    </source>
</evidence>
<dbReference type="OrthoDB" id="9795675at2"/>
<protein>
    <recommendedName>
        <fullName evidence="5">Sulfatase N-terminal domain-containing protein</fullName>
    </recommendedName>
</protein>
<dbReference type="InterPro" id="IPR017850">
    <property type="entry name" value="Alkaline_phosphatase_core_sf"/>
</dbReference>
<dbReference type="InterPro" id="IPR024607">
    <property type="entry name" value="Sulfatase_CS"/>
</dbReference>
<dbReference type="SUPFAM" id="SSF53649">
    <property type="entry name" value="Alkaline phosphatase-like"/>
    <property type="match status" value="1"/>
</dbReference>
<gene>
    <name evidence="6" type="ORF">CHU93_13855</name>
</gene>
<evidence type="ECO:0000256" key="3">
    <source>
        <dbReference type="ARBA" id="ARBA00022801"/>
    </source>
</evidence>
<dbReference type="RefSeq" id="WP_094474760.1">
    <property type="nucleotide sequence ID" value="NZ_NOXT01000122.1"/>
</dbReference>
<name>A0A255Y9M5_9SPHN</name>
<dbReference type="Pfam" id="PF00884">
    <property type="entry name" value="Sulfatase"/>
    <property type="match status" value="1"/>
</dbReference>
<dbReference type="InterPro" id="IPR000917">
    <property type="entry name" value="Sulfatase_N"/>
</dbReference>
<keyword evidence="4" id="KW-0325">Glycoprotein</keyword>
<organism evidence="6 7">
    <name type="scientific">Sandarakinorhabdus cyanobacteriorum</name>
    <dbReference type="NCBI Taxonomy" id="1981098"/>
    <lineage>
        <taxon>Bacteria</taxon>
        <taxon>Pseudomonadati</taxon>
        <taxon>Pseudomonadota</taxon>
        <taxon>Alphaproteobacteria</taxon>
        <taxon>Sphingomonadales</taxon>
        <taxon>Sphingosinicellaceae</taxon>
        <taxon>Sandarakinorhabdus</taxon>
    </lineage>
</organism>
<dbReference type="AlphaFoldDB" id="A0A255Y9M5"/>
<keyword evidence="7" id="KW-1185">Reference proteome</keyword>
<dbReference type="PROSITE" id="PS00149">
    <property type="entry name" value="SULFATASE_2"/>
    <property type="match status" value="1"/>
</dbReference>
<feature type="domain" description="Sulfatase N-terminal" evidence="5">
    <location>
        <begin position="31"/>
        <end position="382"/>
    </location>
</feature>
<evidence type="ECO:0000259" key="5">
    <source>
        <dbReference type="Pfam" id="PF00884"/>
    </source>
</evidence>
<keyword evidence="3" id="KW-0378">Hydrolase</keyword>
<proteinExistence type="inferred from homology"/>
<sequence>MGRINRRQALQGIGASLGLAAASRAATGKRPNIVMIVVDDMRFDEFGAAGHPWLETPNIDRLAREGAMFTEAIHAIPLCSPNRASILTGQYPSRHGVAGNEARSELSHRLQTFPRALQRSGYRTGFVGKWHMGNDATPRPGFDYWVSFPGQGAIIDPQLHENGRLTTVPGYITDLLTDRSLAFLHAAAAGSQPFFLYLGHKAIHPDAVQHNDGSIDPNVPSRFIPAPRHDGRYAGKAVPRRPNFVPPDQLPDNNAQVAALLARKYAAGTRARYKAEIDASSSDATVRGRAEMLLSIDEGLGRILRQLEADGVLENTVILFTSDNGYFHGEHGLSVERRLPFEEAVKAPLLVRAPGLARPGSRIDALVSSVDLAPTVLELAGAPIGPHIQGRSFAATLSGAARGRDQVYIEYGGDAVFDWLDDAGYRAIRTRQHKYVHWIQHPERDALYDLASDPFEQRNRIGDPALAPLLADLKARLRAAVADAVGL</sequence>
<evidence type="ECO:0000256" key="1">
    <source>
        <dbReference type="ARBA" id="ARBA00008779"/>
    </source>
</evidence>
<comment type="caution">
    <text evidence="6">The sequence shown here is derived from an EMBL/GenBank/DDBJ whole genome shotgun (WGS) entry which is preliminary data.</text>
</comment>
<keyword evidence="2" id="KW-0732">Signal</keyword>
<comment type="similarity">
    <text evidence="1">Belongs to the sulfatase family.</text>
</comment>
<dbReference type="PANTHER" id="PTHR43108">
    <property type="entry name" value="N-ACETYLGLUCOSAMINE-6-SULFATASE FAMILY MEMBER"/>
    <property type="match status" value="1"/>
</dbReference>
<accession>A0A255Y9M5</accession>
<dbReference type="PANTHER" id="PTHR43108:SF8">
    <property type="entry name" value="SD21168P"/>
    <property type="match status" value="1"/>
</dbReference>
<evidence type="ECO:0000256" key="4">
    <source>
        <dbReference type="ARBA" id="ARBA00023180"/>
    </source>
</evidence>
<dbReference type="EMBL" id="NOXT01000122">
    <property type="protein sequence ID" value="OYQ25335.1"/>
    <property type="molecule type" value="Genomic_DNA"/>
</dbReference>
<evidence type="ECO:0000313" key="6">
    <source>
        <dbReference type="EMBL" id="OYQ25335.1"/>
    </source>
</evidence>
<dbReference type="Proteomes" id="UP000216991">
    <property type="component" value="Unassembled WGS sequence"/>
</dbReference>
<dbReference type="GO" id="GO:0016787">
    <property type="term" value="F:hydrolase activity"/>
    <property type="evidence" value="ECO:0007669"/>
    <property type="project" value="UniProtKB-KW"/>
</dbReference>